<dbReference type="Proteomes" id="UP000828390">
    <property type="component" value="Unassembled WGS sequence"/>
</dbReference>
<accession>A0A9D4LJ37</accession>
<reference evidence="1" key="1">
    <citation type="journal article" date="2019" name="bioRxiv">
        <title>The Genome of the Zebra Mussel, Dreissena polymorpha: A Resource for Invasive Species Research.</title>
        <authorList>
            <person name="McCartney M.A."/>
            <person name="Auch B."/>
            <person name="Kono T."/>
            <person name="Mallez S."/>
            <person name="Zhang Y."/>
            <person name="Obille A."/>
            <person name="Becker A."/>
            <person name="Abrahante J.E."/>
            <person name="Garbe J."/>
            <person name="Badalamenti J.P."/>
            <person name="Herman A."/>
            <person name="Mangelson H."/>
            <person name="Liachko I."/>
            <person name="Sullivan S."/>
            <person name="Sone E.D."/>
            <person name="Koren S."/>
            <person name="Silverstein K.A.T."/>
            <person name="Beckman K.B."/>
            <person name="Gohl D.M."/>
        </authorList>
    </citation>
    <scope>NUCLEOTIDE SEQUENCE</scope>
    <source>
        <strain evidence="1">Duluth1</strain>
        <tissue evidence="1">Whole animal</tissue>
    </source>
</reference>
<proteinExistence type="predicted"/>
<comment type="caution">
    <text evidence="1">The sequence shown here is derived from an EMBL/GenBank/DDBJ whole genome shotgun (WGS) entry which is preliminary data.</text>
</comment>
<sequence>MGTTIHLVCVDTVSSYGKMLGTYRQTLTETDTEERSRVREIDDMYARAVS</sequence>
<dbReference type="AlphaFoldDB" id="A0A9D4LJ37"/>
<gene>
    <name evidence="1" type="ORF">DPMN_100965</name>
</gene>
<organism evidence="1 2">
    <name type="scientific">Dreissena polymorpha</name>
    <name type="common">Zebra mussel</name>
    <name type="synonym">Mytilus polymorpha</name>
    <dbReference type="NCBI Taxonomy" id="45954"/>
    <lineage>
        <taxon>Eukaryota</taxon>
        <taxon>Metazoa</taxon>
        <taxon>Spiralia</taxon>
        <taxon>Lophotrochozoa</taxon>
        <taxon>Mollusca</taxon>
        <taxon>Bivalvia</taxon>
        <taxon>Autobranchia</taxon>
        <taxon>Heteroconchia</taxon>
        <taxon>Euheterodonta</taxon>
        <taxon>Imparidentia</taxon>
        <taxon>Neoheterodontei</taxon>
        <taxon>Myida</taxon>
        <taxon>Dreissenoidea</taxon>
        <taxon>Dreissenidae</taxon>
        <taxon>Dreissena</taxon>
    </lineage>
</organism>
<name>A0A9D4LJ37_DREPO</name>
<protein>
    <submittedName>
        <fullName evidence="1">Uncharacterized protein</fullName>
    </submittedName>
</protein>
<keyword evidence="2" id="KW-1185">Reference proteome</keyword>
<dbReference type="EMBL" id="JAIWYP010000003">
    <property type="protein sequence ID" value="KAH3858342.1"/>
    <property type="molecule type" value="Genomic_DNA"/>
</dbReference>
<reference evidence="1" key="2">
    <citation type="submission" date="2020-11" db="EMBL/GenBank/DDBJ databases">
        <authorList>
            <person name="McCartney M.A."/>
            <person name="Auch B."/>
            <person name="Kono T."/>
            <person name="Mallez S."/>
            <person name="Becker A."/>
            <person name="Gohl D.M."/>
            <person name="Silverstein K.A.T."/>
            <person name="Koren S."/>
            <person name="Bechman K.B."/>
            <person name="Herman A."/>
            <person name="Abrahante J.E."/>
            <person name="Garbe J."/>
        </authorList>
    </citation>
    <scope>NUCLEOTIDE SEQUENCE</scope>
    <source>
        <strain evidence="1">Duluth1</strain>
        <tissue evidence="1">Whole animal</tissue>
    </source>
</reference>
<evidence type="ECO:0000313" key="2">
    <source>
        <dbReference type="Proteomes" id="UP000828390"/>
    </source>
</evidence>
<evidence type="ECO:0000313" key="1">
    <source>
        <dbReference type="EMBL" id="KAH3858342.1"/>
    </source>
</evidence>